<sequence length="139" mass="16858">MSRSWNEEDDRMLFYWVMTCKRLGMSRNRTFVTASQKLGRNEEECLLRWKDLSSREVNPPSYLNQNWAELNGEPLSMRERVQRLEDKIHASQMQVEQLLKENRKLREEMKFFEMLLLEEYQLLVTLLDRKKSKAKIHGF</sequence>
<dbReference type="EMBL" id="FPAA01000002">
    <property type="protein sequence ID" value="SFS44671.1"/>
    <property type="molecule type" value="Genomic_DNA"/>
</dbReference>
<reference evidence="3" key="1">
    <citation type="submission" date="2016-10" db="EMBL/GenBank/DDBJ databases">
        <authorList>
            <person name="Varghese N."/>
            <person name="Submissions S."/>
        </authorList>
    </citation>
    <scope>NUCLEOTIDE SEQUENCE [LARGE SCALE GENOMIC DNA]</scope>
    <source>
        <strain evidence="3">DSM 45789</strain>
    </source>
</reference>
<name>A0A1I6PWQ4_9BACL</name>
<evidence type="ECO:0000256" key="1">
    <source>
        <dbReference type="SAM" id="Coils"/>
    </source>
</evidence>
<keyword evidence="3" id="KW-1185">Reference proteome</keyword>
<evidence type="ECO:0008006" key="4">
    <source>
        <dbReference type="Google" id="ProtNLM"/>
    </source>
</evidence>
<protein>
    <recommendedName>
        <fullName evidence="4">Myb-like DNA-binding domain-containing protein</fullName>
    </recommendedName>
</protein>
<dbReference type="AlphaFoldDB" id="A0A1I6PWQ4"/>
<organism evidence="2 3">
    <name type="scientific">Marininema halotolerans</name>
    <dbReference type="NCBI Taxonomy" id="1155944"/>
    <lineage>
        <taxon>Bacteria</taxon>
        <taxon>Bacillati</taxon>
        <taxon>Bacillota</taxon>
        <taxon>Bacilli</taxon>
        <taxon>Bacillales</taxon>
        <taxon>Thermoactinomycetaceae</taxon>
        <taxon>Marininema</taxon>
    </lineage>
</organism>
<proteinExistence type="predicted"/>
<evidence type="ECO:0000313" key="3">
    <source>
        <dbReference type="Proteomes" id="UP000198660"/>
    </source>
</evidence>
<dbReference type="Proteomes" id="UP000198660">
    <property type="component" value="Unassembled WGS sequence"/>
</dbReference>
<keyword evidence="1" id="KW-0175">Coiled coil</keyword>
<accession>A0A1I6PWQ4</accession>
<gene>
    <name evidence="2" type="ORF">SAMN05444972_102190</name>
</gene>
<dbReference type="OrthoDB" id="2989190at2"/>
<dbReference type="RefSeq" id="WP_091834006.1">
    <property type="nucleotide sequence ID" value="NZ_FPAA01000002.1"/>
</dbReference>
<evidence type="ECO:0000313" key="2">
    <source>
        <dbReference type="EMBL" id="SFS44671.1"/>
    </source>
</evidence>
<feature type="coiled-coil region" evidence="1">
    <location>
        <begin position="81"/>
        <end position="115"/>
    </location>
</feature>